<keyword evidence="2" id="KW-1185">Reference proteome</keyword>
<protein>
    <submittedName>
        <fullName evidence="1">Uncharacterized protein</fullName>
    </submittedName>
</protein>
<name>A0ACB7TK52_HYAAI</name>
<sequence length="356" mass="37690">MARLRNAEPFLRPLLLLIMLLRPIAQAEAAARKDSGAGAPSLKAVPGGQPVEDPEEKSRHSELITSIHRTDRDNADSSALSSLRAPGDAASDTSPNLDPTASSPVPRSPSQSLDAESKGPALHSSAEALVQTSVETMASSSASPNDASEEEADGEQQEGEIGDTATTTTEAPPAGGFDLESNLRAVIERIFKEALPLVYRFSTGAGSSPDCMGALFKWVLAIRRLEPWALRTRAASCIIFRFRSASSSSARERRQRAMPSPRVLARGRSLHPPVQLAHAGARIRCGDGIHGRVVIRNNGGSRNGACIDAYTETAERRARGVLVLPGYGSAAAARHAVMQGPRRKRARSEAAAIGQG</sequence>
<evidence type="ECO:0000313" key="1">
    <source>
        <dbReference type="EMBL" id="KAH6947190.1"/>
    </source>
</evidence>
<organism evidence="1 2">
    <name type="scientific">Hyalomma asiaticum</name>
    <name type="common">Tick</name>
    <dbReference type="NCBI Taxonomy" id="266040"/>
    <lineage>
        <taxon>Eukaryota</taxon>
        <taxon>Metazoa</taxon>
        <taxon>Ecdysozoa</taxon>
        <taxon>Arthropoda</taxon>
        <taxon>Chelicerata</taxon>
        <taxon>Arachnida</taxon>
        <taxon>Acari</taxon>
        <taxon>Parasitiformes</taxon>
        <taxon>Ixodida</taxon>
        <taxon>Ixodoidea</taxon>
        <taxon>Ixodidae</taxon>
        <taxon>Hyalomminae</taxon>
        <taxon>Hyalomma</taxon>
    </lineage>
</organism>
<dbReference type="EMBL" id="CM023481">
    <property type="protein sequence ID" value="KAH6947190.1"/>
    <property type="molecule type" value="Genomic_DNA"/>
</dbReference>
<dbReference type="Proteomes" id="UP000821845">
    <property type="component" value="Chromosome 1"/>
</dbReference>
<reference evidence="1" key="1">
    <citation type="submission" date="2020-05" db="EMBL/GenBank/DDBJ databases">
        <title>Large-scale comparative analyses of tick genomes elucidate their genetic diversity and vector capacities.</title>
        <authorList>
            <person name="Jia N."/>
            <person name="Wang J."/>
            <person name="Shi W."/>
            <person name="Du L."/>
            <person name="Sun Y."/>
            <person name="Zhan W."/>
            <person name="Jiang J."/>
            <person name="Wang Q."/>
            <person name="Zhang B."/>
            <person name="Ji P."/>
            <person name="Sakyi L.B."/>
            <person name="Cui X."/>
            <person name="Yuan T."/>
            <person name="Jiang B."/>
            <person name="Yang W."/>
            <person name="Lam T.T.-Y."/>
            <person name="Chang Q."/>
            <person name="Ding S."/>
            <person name="Wang X."/>
            <person name="Zhu J."/>
            <person name="Ruan X."/>
            <person name="Zhao L."/>
            <person name="Wei J."/>
            <person name="Que T."/>
            <person name="Du C."/>
            <person name="Cheng J."/>
            <person name="Dai P."/>
            <person name="Han X."/>
            <person name="Huang E."/>
            <person name="Gao Y."/>
            <person name="Liu J."/>
            <person name="Shao H."/>
            <person name="Ye R."/>
            <person name="Li L."/>
            <person name="Wei W."/>
            <person name="Wang X."/>
            <person name="Wang C."/>
            <person name="Yang T."/>
            <person name="Huo Q."/>
            <person name="Li W."/>
            <person name="Guo W."/>
            <person name="Chen H."/>
            <person name="Zhou L."/>
            <person name="Ni X."/>
            <person name="Tian J."/>
            <person name="Zhou Y."/>
            <person name="Sheng Y."/>
            <person name="Liu T."/>
            <person name="Pan Y."/>
            <person name="Xia L."/>
            <person name="Li J."/>
            <person name="Zhao F."/>
            <person name="Cao W."/>
        </authorList>
    </citation>
    <scope>NUCLEOTIDE SEQUENCE</scope>
    <source>
        <strain evidence="1">Hyas-2018</strain>
    </source>
</reference>
<gene>
    <name evidence="1" type="ORF">HPB50_017503</name>
</gene>
<comment type="caution">
    <text evidence="1">The sequence shown here is derived from an EMBL/GenBank/DDBJ whole genome shotgun (WGS) entry which is preliminary data.</text>
</comment>
<proteinExistence type="predicted"/>
<evidence type="ECO:0000313" key="2">
    <source>
        <dbReference type="Proteomes" id="UP000821845"/>
    </source>
</evidence>
<accession>A0ACB7TK52</accession>